<comment type="subcellular location">
    <subcellularLocation>
        <location evidence="2">Cytoplasm</location>
    </subcellularLocation>
    <subcellularLocation>
        <location evidence="1">Nucleus</location>
    </subcellularLocation>
</comment>
<dbReference type="GO" id="GO:0005634">
    <property type="term" value="C:nucleus"/>
    <property type="evidence" value="ECO:0007669"/>
    <property type="project" value="UniProtKB-SubCell"/>
</dbReference>
<accession>A0A8H3BS57</accession>
<dbReference type="Proteomes" id="UP000663846">
    <property type="component" value="Unassembled WGS sequence"/>
</dbReference>
<dbReference type="InterPro" id="IPR007052">
    <property type="entry name" value="CS_dom"/>
</dbReference>
<evidence type="ECO:0000256" key="5">
    <source>
        <dbReference type="ARBA" id="ARBA00023242"/>
    </source>
</evidence>
<sequence length="589" mass="64596">MAPVFSANNALLNPKFDGYKLKLLEQQDCVQSFQLPSPGVTQSTISGRRVVPFTEVSARIKHNHLRIGNSGLFYVDQSGGIVSVEFDGDFRPTFRKIFEIPQEISTTKSDLTEYPVVLEIDSGRLLISDGNGRLYVYGTEEIYELTDKSGALTPCRLLHVHQTEIGTEALITRRGPIPDASSKDAQTYELVALRLGSGALTEVWSLVGSSLPADVQFNHASDEYIISSSSPFRPSETPELVEPSPTKGEIAPIPRAGENLDAPSTSENQSAPLPPPHAYSWSQTDDSVTVMFPLPSSTPKSAIRITLNKSHLTLQVISSTVSSVLLPKYAQCPWWAEIDLGASLWTWEHTPDERESKVGLLTLHLEKKHVGTRWSHIFSQSSNEPEVPETLDPSELAKIREALEKYTSEMTGDIPSLANPDADEELDAPGQVGQRVSVARVAAKTGKVEVDQREVSLLSSPISSLELGPPSLVVRRDIDGLFFTRSTSTWEHESTYSALSFVLASKRDARFVLHHKDRMVLAFESGSTHGTGNVYIYRGQGRTKVQFSEQSILGVADKESGALLGVAMLREGVLCCLCERRLVVLRGVA</sequence>
<comment type="caution">
    <text evidence="8">The sequence shown here is derived from an EMBL/GenBank/DDBJ whole genome shotgun (WGS) entry which is preliminary data.</text>
</comment>
<dbReference type="AlphaFoldDB" id="A0A8H3BS57"/>
<keyword evidence="4" id="KW-0963">Cytoplasm</keyword>
<protein>
    <recommendedName>
        <fullName evidence="3">NudC domain-containing protein 1</fullName>
    </recommendedName>
</protein>
<dbReference type="Gene3D" id="2.60.40.790">
    <property type="match status" value="1"/>
</dbReference>
<feature type="compositionally biased region" description="Polar residues" evidence="6">
    <location>
        <begin position="262"/>
        <end position="271"/>
    </location>
</feature>
<proteinExistence type="predicted"/>
<gene>
    <name evidence="8" type="ORF">RDB_LOCUS166122</name>
</gene>
<dbReference type="PANTHER" id="PTHR21664:SF1">
    <property type="entry name" value="NUDC DOMAIN-CONTAINING PROTEIN 1"/>
    <property type="match status" value="1"/>
</dbReference>
<dbReference type="InterPro" id="IPR008978">
    <property type="entry name" value="HSP20-like_chaperone"/>
</dbReference>
<evidence type="ECO:0000313" key="8">
    <source>
        <dbReference type="EMBL" id="CAE6465321.1"/>
    </source>
</evidence>
<evidence type="ECO:0000256" key="4">
    <source>
        <dbReference type="ARBA" id="ARBA00022490"/>
    </source>
</evidence>
<dbReference type="EMBL" id="CAJMWS010000824">
    <property type="protein sequence ID" value="CAE6465321.1"/>
    <property type="molecule type" value="Genomic_DNA"/>
</dbReference>
<organism evidence="8 9">
    <name type="scientific">Rhizoctonia solani</name>
    <dbReference type="NCBI Taxonomy" id="456999"/>
    <lineage>
        <taxon>Eukaryota</taxon>
        <taxon>Fungi</taxon>
        <taxon>Dikarya</taxon>
        <taxon>Basidiomycota</taxon>
        <taxon>Agaricomycotina</taxon>
        <taxon>Agaricomycetes</taxon>
        <taxon>Cantharellales</taxon>
        <taxon>Ceratobasidiaceae</taxon>
        <taxon>Rhizoctonia</taxon>
    </lineage>
</organism>
<evidence type="ECO:0000256" key="6">
    <source>
        <dbReference type="SAM" id="MobiDB-lite"/>
    </source>
</evidence>
<feature type="domain" description="CS" evidence="7">
    <location>
        <begin position="274"/>
        <end position="378"/>
    </location>
</feature>
<evidence type="ECO:0000259" key="7">
    <source>
        <dbReference type="PROSITE" id="PS51203"/>
    </source>
</evidence>
<evidence type="ECO:0000256" key="1">
    <source>
        <dbReference type="ARBA" id="ARBA00004123"/>
    </source>
</evidence>
<dbReference type="InterPro" id="IPR037895">
    <property type="entry name" value="NUDCD1"/>
</dbReference>
<evidence type="ECO:0000256" key="2">
    <source>
        <dbReference type="ARBA" id="ARBA00004496"/>
    </source>
</evidence>
<evidence type="ECO:0000256" key="3">
    <source>
        <dbReference type="ARBA" id="ARBA00018915"/>
    </source>
</evidence>
<evidence type="ECO:0000313" key="9">
    <source>
        <dbReference type="Proteomes" id="UP000663846"/>
    </source>
</evidence>
<reference evidence="8" key="1">
    <citation type="submission" date="2021-01" db="EMBL/GenBank/DDBJ databases">
        <authorList>
            <person name="Kaushik A."/>
        </authorList>
    </citation>
    <scope>NUCLEOTIDE SEQUENCE</scope>
    <source>
        <strain evidence="8">AG1-1C</strain>
    </source>
</reference>
<dbReference type="GO" id="GO:0005737">
    <property type="term" value="C:cytoplasm"/>
    <property type="evidence" value="ECO:0007669"/>
    <property type="project" value="UniProtKB-SubCell"/>
</dbReference>
<feature type="region of interest" description="Disordered" evidence="6">
    <location>
        <begin position="228"/>
        <end position="280"/>
    </location>
</feature>
<dbReference type="PROSITE" id="PS51203">
    <property type="entry name" value="CS"/>
    <property type="match status" value="1"/>
</dbReference>
<keyword evidence="5" id="KW-0539">Nucleus</keyword>
<dbReference type="PANTHER" id="PTHR21664">
    <property type="entry name" value="CHRONIC MYELOGENOUS LEUKEMIA TUMOR ANTIGEN 66"/>
    <property type="match status" value="1"/>
</dbReference>
<name>A0A8H3BS57_9AGAM</name>
<dbReference type="SUPFAM" id="SSF49764">
    <property type="entry name" value="HSP20-like chaperones"/>
    <property type="match status" value="1"/>
</dbReference>
<dbReference type="Pfam" id="PF04969">
    <property type="entry name" value="CS"/>
    <property type="match status" value="1"/>
</dbReference>
<dbReference type="CDD" id="cd06467">
    <property type="entry name" value="p23_NUDC_like"/>
    <property type="match status" value="1"/>
</dbReference>